<sequence>MEDKNLIAQISHLKEIKPRQEWVVLTRQRLFEEKAFGPIPEQTRYEVNLQKGGFWATIEGIASFMARSLQKPAFVIPMLALIVAGGGVGRAAYESLPGDKLFPIKAAAEQVYLRFAGEEERPAREFALAQQRLADLRAVAEQNKVKNLPLAIREFEANASKISEGFLQIVENQPSRALQASRQIVQLQKDKLEVEQILGAKIGEEQEEEVRKATRRLVEYELGFLETRSLTEEQAVLFENAKASVGAGDYESALEYIWILSQGAQDES</sequence>
<feature type="domain" description="DUF5667" evidence="1">
    <location>
        <begin position="95"/>
        <end position="183"/>
    </location>
</feature>
<evidence type="ECO:0000313" key="2">
    <source>
        <dbReference type="EMBL" id="OHA76697.1"/>
    </source>
</evidence>
<dbReference type="Pfam" id="PF18915">
    <property type="entry name" value="DUF5667"/>
    <property type="match status" value="1"/>
</dbReference>
<organism evidence="2 3">
    <name type="scientific">Candidatus Wildermuthbacteria bacterium RIFCSPLOWO2_02_FULL_47_9c</name>
    <dbReference type="NCBI Taxonomy" id="1802466"/>
    <lineage>
        <taxon>Bacteria</taxon>
        <taxon>Candidatus Wildermuthiibacteriota</taxon>
    </lineage>
</organism>
<accession>A0A1G2RV56</accession>
<dbReference type="EMBL" id="MHUL01000029">
    <property type="protein sequence ID" value="OHA76697.1"/>
    <property type="molecule type" value="Genomic_DNA"/>
</dbReference>
<dbReference type="Proteomes" id="UP000178222">
    <property type="component" value="Unassembled WGS sequence"/>
</dbReference>
<reference evidence="2 3" key="1">
    <citation type="journal article" date="2016" name="Nat. Commun.">
        <title>Thousands of microbial genomes shed light on interconnected biogeochemical processes in an aquifer system.</title>
        <authorList>
            <person name="Anantharaman K."/>
            <person name="Brown C.T."/>
            <person name="Hug L.A."/>
            <person name="Sharon I."/>
            <person name="Castelle C.J."/>
            <person name="Probst A.J."/>
            <person name="Thomas B.C."/>
            <person name="Singh A."/>
            <person name="Wilkins M.J."/>
            <person name="Karaoz U."/>
            <person name="Brodie E.L."/>
            <person name="Williams K.H."/>
            <person name="Hubbard S.S."/>
            <person name="Banfield J.F."/>
        </authorList>
    </citation>
    <scope>NUCLEOTIDE SEQUENCE [LARGE SCALE GENOMIC DNA]</scope>
</reference>
<proteinExistence type="predicted"/>
<comment type="caution">
    <text evidence="2">The sequence shown here is derived from an EMBL/GenBank/DDBJ whole genome shotgun (WGS) entry which is preliminary data.</text>
</comment>
<evidence type="ECO:0000259" key="1">
    <source>
        <dbReference type="Pfam" id="PF18915"/>
    </source>
</evidence>
<gene>
    <name evidence="2" type="ORF">A3J30_03685</name>
</gene>
<protein>
    <recommendedName>
        <fullName evidence="1">DUF5667 domain-containing protein</fullName>
    </recommendedName>
</protein>
<dbReference type="AlphaFoldDB" id="A0A1G2RV56"/>
<dbReference type="InterPro" id="IPR043725">
    <property type="entry name" value="DUF5667"/>
</dbReference>
<evidence type="ECO:0000313" key="3">
    <source>
        <dbReference type="Proteomes" id="UP000178222"/>
    </source>
</evidence>
<name>A0A1G2RV56_9BACT</name>